<reference evidence="1 2" key="1">
    <citation type="journal article" date="2019" name="Int. J. Syst. Evol. Microbiol.">
        <title>The Global Catalogue of Microorganisms (GCM) 10K type strain sequencing project: providing services to taxonomists for standard genome sequencing and annotation.</title>
        <authorList>
            <consortium name="The Broad Institute Genomics Platform"/>
            <consortium name="The Broad Institute Genome Sequencing Center for Infectious Disease"/>
            <person name="Wu L."/>
            <person name="Ma J."/>
        </authorList>
    </citation>
    <scope>NUCLEOTIDE SEQUENCE [LARGE SCALE GENOMIC DNA]</scope>
    <source>
        <strain evidence="1 2">JCM 16002</strain>
    </source>
</reference>
<name>A0ABN2J791_9ACTN</name>
<proteinExistence type="predicted"/>
<evidence type="ECO:0000313" key="1">
    <source>
        <dbReference type="EMBL" id="GAA1719372.1"/>
    </source>
</evidence>
<sequence length="70" mass="7440">MGEVTPFLASISQVPSQLSSFVISHSRHRSTFATINGASGLSVGLMVPACQVKRPECVLYASRPPGQVPR</sequence>
<protein>
    <submittedName>
        <fullName evidence="1">Uncharacterized protein</fullName>
    </submittedName>
</protein>
<evidence type="ECO:0000313" key="2">
    <source>
        <dbReference type="Proteomes" id="UP001500383"/>
    </source>
</evidence>
<dbReference type="Proteomes" id="UP001500383">
    <property type="component" value="Unassembled WGS sequence"/>
</dbReference>
<dbReference type="EMBL" id="BAAAQG010000021">
    <property type="protein sequence ID" value="GAA1719372.1"/>
    <property type="molecule type" value="Genomic_DNA"/>
</dbReference>
<organism evidence="1 2">
    <name type="scientific">Dietzia cercidiphylli</name>
    <dbReference type="NCBI Taxonomy" id="498199"/>
    <lineage>
        <taxon>Bacteria</taxon>
        <taxon>Bacillati</taxon>
        <taxon>Actinomycetota</taxon>
        <taxon>Actinomycetes</taxon>
        <taxon>Mycobacteriales</taxon>
        <taxon>Dietziaceae</taxon>
        <taxon>Dietzia</taxon>
    </lineage>
</organism>
<accession>A0ABN2J791</accession>
<gene>
    <name evidence="1" type="ORF">GCM10009831_31780</name>
</gene>
<keyword evidence="2" id="KW-1185">Reference proteome</keyword>
<comment type="caution">
    <text evidence="1">The sequence shown here is derived from an EMBL/GenBank/DDBJ whole genome shotgun (WGS) entry which is preliminary data.</text>
</comment>